<gene>
    <name evidence="2" type="ORF">BVE84_07915</name>
    <name evidence="1" type="ORF">BVE86_08075</name>
</gene>
<accession>A0AB36JNG0</accession>
<evidence type="ECO:0000313" key="3">
    <source>
        <dbReference type="Proteomes" id="UP000188600"/>
    </source>
</evidence>
<comment type="caution">
    <text evidence="1">The sequence shown here is derived from an EMBL/GenBank/DDBJ whole genome shotgun (WGS) entry which is preliminary data.</text>
</comment>
<name>A0AB36JNG0_9STRE</name>
<proteinExistence type="predicted"/>
<dbReference type="AlphaFoldDB" id="A0AB36JNG0"/>
<sequence>MGLKKLIAIIPLVLLLFSLSNNDRIVYANDIGIQDILTNSVEAVEVSKEQIISEYVKTNDISYAEASNLLFPPKTNRNTLFRNFQNDDEKISYVMFRSAAQYTTRTQNIPGNAGQVYFYCEVSTSGWFREIKRIIYAGYNSGNYVFNGSFQYHLADPNIIHYTLNGGLYSNTTTTVSTGGGVGLGEAASVNISVSSTSNYVRNLYYHGSIGY</sequence>
<evidence type="ECO:0000313" key="2">
    <source>
        <dbReference type="EMBL" id="ONK27601.1"/>
    </source>
</evidence>
<reference evidence="3 4" key="1">
    <citation type="submission" date="2016-12" db="EMBL/GenBank/DDBJ databases">
        <authorList>
            <person name="Gulvik C.A."/>
        </authorList>
    </citation>
    <scope>NUCLEOTIDE SEQUENCE [LARGE SCALE GENOMIC DNA]</scope>
    <source>
        <strain evidence="2 4">12-5202</strain>
        <strain evidence="1 3">12-5291</strain>
    </source>
</reference>
<evidence type="ECO:0000313" key="1">
    <source>
        <dbReference type="EMBL" id="ONK26190.1"/>
    </source>
</evidence>
<dbReference type="Proteomes" id="UP000188946">
    <property type="component" value="Unassembled WGS sequence"/>
</dbReference>
<evidence type="ECO:0000313" key="4">
    <source>
        <dbReference type="Proteomes" id="UP000188946"/>
    </source>
</evidence>
<dbReference type="EMBL" id="MSPR01000015">
    <property type="protein sequence ID" value="ONK27601.1"/>
    <property type="molecule type" value="Genomic_DNA"/>
</dbReference>
<keyword evidence="4" id="KW-1185">Reference proteome</keyword>
<dbReference type="EMBL" id="MSPT01000017">
    <property type="protein sequence ID" value="ONK26190.1"/>
    <property type="molecule type" value="Genomic_DNA"/>
</dbReference>
<dbReference type="Proteomes" id="UP000188600">
    <property type="component" value="Unassembled WGS sequence"/>
</dbReference>
<organism evidence="1 3">
    <name type="scientific">Streptococcus azizii</name>
    <dbReference type="NCBI Taxonomy" id="1579424"/>
    <lineage>
        <taxon>Bacteria</taxon>
        <taxon>Bacillati</taxon>
        <taxon>Bacillota</taxon>
        <taxon>Bacilli</taxon>
        <taxon>Lactobacillales</taxon>
        <taxon>Streptococcaceae</taxon>
        <taxon>Streptococcus</taxon>
    </lineage>
</organism>
<protein>
    <submittedName>
        <fullName evidence="1">Uncharacterized protein</fullName>
    </submittedName>
</protein>